<name>A0A1Y0EIJ6_9RHOB</name>
<evidence type="ECO:0000313" key="1">
    <source>
        <dbReference type="EMBL" id="ARU03122.1"/>
    </source>
</evidence>
<dbReference type="Proteomes" id="UP000195273">
    <property type="component" value="Chromosome"/>
</dbReference>
<dbReference type="OrthoDB" id="9217599at2"/>
<evidence type="ECO:0000313" key="2">
    <source>
        <dbReference type="Proteomes" id="UP000195273"/>
    </source>
</evidence>
<protein>
    <recommendedName>
        <fullName evidence="3">Lipoprotein</fullName>
    </recommendedName>
</protein>
<dbReference type="KEGG" id="lvs:LOKVESSMR4R_03857"/>
<organism evidence="1 2">
    <name type="scientific">Yoonia vestfoldensis</name>
    <dbReference type="NCBI Taxonomy" id="245188"/>
    <lineage>
        <taxon>Bacteria</taxon>
        <taxon>Pseudomonadati</taxon>
        <taxon>Pseudomonadota</taxon>
        <taxon>Alphaproteobacteria</taxon>
        <taxon>Rhodobacterales</taxon>
        <taxon>Paracoccaceae</taxon>
        <taxon>Yoonia</taxon>
    </lineage>
</organism>
<dbReference type="PROSITE" id="PS51257">
    <property type="entry name" value="PROKAR_LIPOPROTEIN"/>
    <property type="match status" value="1"/>
</dbReference>
<reference evidence="1 2" key="1">
    <citation type="submission" date="2017-05" db="EMBL/GenBank/DDBJ databases">
        <title>Genome Sequence of Loktanella vestfoldensis Strain SMR4r Isolated from a Culture of the Diatom Skeletonema marinoi.</title>
        <authorList>
            <person name="Topel M."/>
            <person name="Pinder M.I.M."/>
            <person name="Johansson O.N."/>
            <person name="Kourtchenko O."/>
            <person name="Godhe A."/>
            <person name="Clarke A.K."/>
        </authorList>
    </citation>
    <scope>NUCLEOTIDE SEQUENCE [LARGE SCALE GENOMIC DNA]</scope>
    <source>
        <strain evidence="1 2">SMR4r</strain>
    </source>
</reference>
<dbReference type="RefSeq" id="WP_087212188.1">
    <property type="nucleotide sequence ID" value="NZ_CP021431.1"/>
</dbReference>
<accession>A0A1Y0EIJ6</accession>
<dbReference type="EMBL" id="CP021431">
    <property type="protein sequence ID" value="ARU03122.1"/>
    <property type="molecule type" value="Genomic_DNA"/>
</dbReference>
<keyword evidence="2" id="KW-1185">Reference proteome</keyword>
<gene>
    <name evidence="1" type="ORF">LOKVESSMR4R_03857</name>
</gene>
<sequence>MVISSKLKLILIAIIVPLVAGCSDGAYRSFETVSYDHWGVQGRFKTRDFVFQNVTQSDLVTLLSGKTFVGYQESDGLGRGYGALTVEFYDPSGELAYCIVSYKTGKPVRGDAFAMKRWISTTANNQNIGYQLAEMEVIELAGHSSYGIVQYDGSLGRIANIGYESPFMRDISKGHLQNGIPAAVYTACPEFPSAESLGTFVNHNQTSWNYFELVEQDAGDRVIRPDLVTEFTPVPLNPAVAVAQ</sequence>
<dbReference type="AlphaFoldDB" id="A0A1Y0EIJ6"/>
<evidence type="ECO:0008006" key="3">
    <source>
        <dbReference type="Google" id="ProtNLM"/>
    </source>
</evidence>
<proteinExistence type="predicted"/>